<dbReference type="Gene3D" id="1.10.8.50">
    <property type="match status" value="1"/>
</dbReference>
<dbReference type="HAMAP" id="MF_01315">
    <property type="entry name" value="Ribosomal_uS13"/>
    <property type="match status" value="1"/>
</dbReference>
<comment type="similarity">
    <text evidence="1">Belongs to the universal ribosomal protein uS13 family.</text>
</comment>
<keyword evidence="5" id="KW-0687">Ribonucleoprotein</keyword>
<dbReference type="Gene3D" id="4.10.910.10">
    <property type="entry name" value="30s ribosomal protein s13, domain 2"/>
    <property type="match status" value="1"/>
</dbReference>
<dbReference type="GO" id="GO:0005829">
    <property type="term" value="C:cytosol"/>
    <property type="evidence" value="ECO:0007669"/>
    <property type="project" value="TreeGrafter"/>
</dbReference>
<gene>
    <name evidence="6" type="ORF">METZ01_LOCUS304673</name>
</gene>
<proteinExistence type="inferred from homology"/>
<protein>
    <recommendedName>
        <fullName evidence="7">30S ribosomal protein S13</fullName>
    </recommendedName>
</protein>
<dbReference type="PANTHER" id="PTHR10871:SF1">
    <property type="entry name" value="SMALL RIBOSOMAL SUBUNIT PROTEIN US13M"/>
    <property type="match status" value="1"/>
</dbReference>
<name>A0A382MSH0_9ZZZZ</name>
<dbReference type="InterPro" id="IPR001892">
    <property type="entry name" value="Ribosomal_uS13"/>
</dbReference>
<dbReference type="PROSITE" id="PS50159">
    <property type="entry name" value="RIBOSOMAL_S13_2"/>
    <property type="match status" value="1"/>
</dbReference>
<keyword evidence="2" id="KW-0699">rRNA-binding</keyword>
<evidence type="ECO:0000313" key="6">
    <source>
        <dbReference type="EMBL" id="SVC51819.1"/>
    </source>
</evidence>
<dbReference type="NCBIfam" id="TIGR03631">
    <property type="entry name" value="uS13_bact"/>
    <property type="match status" value="1"/>
</dbReference>
<evidence type="ECO:0000256" key="1">
    <source>
        <dbReference type="ARBA" id="ARBA00008080"/>
    </source>
</evidence>
<dbReference type="EMBL" id="UINC01095602">
    <property type="protein sequence ID" value="SVC51819.1"/>
    <property type="molecule type" value="Genomic_DNA"/>
</dbReference>
<evidence type="ECO:0000256" key="3">
    <source>
        <dbReference type="ARBA" id="ARBA00022884"/>
    </source>
</evidence>
<dbReference type="GO" id="GO:0019843">
    <property type="term" value="F:rRNA binding"/>
    <property type="evidence" value="ECO:0007669"/>
    <property type="project" value="UniProtKB-KW"/>
</dbReference>
<dbReference type="FunFam" id="1.10.8.50:FF:000001">
    <property type="entry name" value="30S ribosomal protein S13"/>
    <property type="match status" value="1"/>
</dbReference>
<dbReference type="GO" id="GO:0003735">
    <property type="term" value="F:structural constituent of ribosome"/>
    <property type="evidence" value="ECO:0007669"/>
    <property type="project" value="InterPro"/>
</dbReference>
<keyword evidence="3" id="KW-0694">RNA-binding</keyword>
<evidence type="ECO:0000256" key="4">
    <source>
        <dbReference type="ARBA" id="ARBA00022980"/>
    </source>
</evidence>
<sequence>MARIAGVNIPTQKKLGVALTYIYGIGKKLSNDVCKEANVDINTRVQDLSESEIKNVSDAISASHNVEGDLRREVSGNIKRLKDLGTYRGARHRKNLPCRGQRTHTNARTKKGKAIAIAGKKKVTK</sequence>
<dbReference type="SUPFAM" id="SSF46946">
    <property type="entry name" value="S13-like H2TH domain"/>
    <property type="match status" value="1"/>
</dbReference>
<dbReference type="PIRSF" id="PIRSF002134">
    <property type="entry name" value="Ribosomal_S13"/>
    <property type="match status" value="1"/>
</dbReference>
<dbReference type="InterPro" id="IPR019980">
    <property type="entry name" value="Ribosomal_uS13_bac-type"/>
</dbReference>
<evidence type="ECO:0000256" key="2">
    <source>
        <dbReference type="ARBA" id="ARBA00022730"/>
    </source>
</evidence>
<evidence type="ECO:0008006" key="7">
    <source>
        <dbReference type="Google" id="ProtNLM"/>
    </source>
</evidence>
<dbReference type="GO" id="GO:0006412">
    <property type="term" value="P:translation"/>
    <property type="evidence" value="ECO:0007669"/>
    <property type="project" value="InterPro"/>
</dbReference>
<dbReference type="InterPro" id="IPR018269">
    <property type="entry name" value="Ribosomal_uS13_CS"/>
</dbReference>
<reference evidence="6" key="1">
    <citation type="submission" date="2018-05" db="EMBL/GenBank/DDBJ databases">
        <authorList>
            <person name="Lanie J.A."/>
            <person name="Ng W.-L."/>
            <person name="Kazmierczak K.M."/>
            <person name="Andrzejewski T.M."/>
            <person name="Davidsen T.M."/>
            <person name="Wayne K.J."/>
            <person name="Tettelin H."/>
            <person name="Glass J.I."/>
            <person name="Rusch D."/>
            <person name="Podicherti R."/>
            <person name="Tsui H.-C.T."/>
            <person name="Winkler M.E."/>
        </authorList>
    </citation>
    <scope>NUCLEOTIDE SEQUENCE</scope>
</reference>
<dbReference type="InterPro" id="IPR027437">
    <property type="entry name" value="Rbsml_uS13_C"/>
</dbReference>
<dbReference type="InterPro" id="IPR010979">
    <property type="entry name" value="Ribosomal_uS13-like_H2TH"/>
</dbReference>
<accession>A0A382MSH0</accession>
<dbReference type="Pfam" id="PF00416">
    <property type="entry name" value="Ribosomal_S13"/>
    <property type="match status" value="1"/>
</dbReference>
<dbReference type="GO" id="GO:0015935">
    <property type="term" value="C:small ribosomal subunit"/>
    <property type="evidence" value="ECO:0007669"/>
    <property type="project" value="TreeGrafter"/>
</dbReference>
<dbReference type="PANTHER" id="PTHR10871">
    <property type="entry name" value="30S RIBOSOMAL PROTEIN S13/40S RIBOSOMAL PROTEIN S18"/>
    <property type="match status" value="1"/>
</dbReference>
<evidence type="ECO:0000256" key="5">
    <source>
        <dbReference type="ARBA" id="ARBA00023274"/>
    </source>
</evidence>
<keyword evidence="4" id="KW-0689">Ribosomal protein</keyword>
<dbReference type="PROSITE" id="PS00646">
    <property type="entry name" value="RIBOSOMAL_S13_1"/>
    <property type="match status" value="1"/>
</dbReference>
<organism evidence="6">
    <name type="scientific">marine metagenome</name>
    <dbReference type="NCBI Taxonomy" id="408172"/>
    <lineage>
        <taxon>unclassified sequences</taxon>
        <taxon>metagenomes</taxon>
        <taxon>ecological metagenomes</taxon>
    </lineage>
</organism>
<dbReference type="AlphaFoldDB" id="A0A382MSH0"/>